<dbReference type="SUPFAM" id="SSF89447">
    <property type="entry name" value="AbrB/MazE/MraZ-like"/>
    <property type="match status" value="1"/>
</dbReference>
<dbReference type="Pfam" id="PF04014">
    <property type="entry name" value="MazE_antitoxin"/>
    <property type="match status" value="1"/>
</dbReference>
<comment type="caution">
    <text evidence="2">The sequence shown here is derived from an EMBL/GenBank/DDBJ whole genome shotgun (WGS) entry which is preliminary data.</text>
</comment>
<protein>
    <submittedName>
        <fullName evidence="2">AbrB/MazE/SpoVT family DNA-binding domain-containing protein</fullName>
    </submittedName>
</protein>
<dbReference type="NCBIfam" id="TIGR01439">
    <property type="entry name" value="lp_hng_hel_AbrB"/>
    <property type="match status" value="1"/>
</dbReference>
<dbReference type="AlphaFoldDB" id="A0ABD5PD39"/>
<proteinExistence type="predicted"/>
<gene>
    <name evidence="2" type="ORF">ACFO0N_12820</name>
</gene>
<accession>A0ABD5PD39</accession>
<dbReference type="InterPro" id="IPR037914">
    <property type="entry name" value="SpoVT-AbrB_sf"/>
</dbReference>
<evidence type="ECO:0000259" key="1">
    <source>
        <dbReference type="SMART" id="SM00966"/>
    </source>
</evidence>
<dbReference type="GO" id="GO:0003677">
    <property type="term" value="F:DNA binding"/>
    <property type="evidence" value="ECO:0007669"/>
    <property type="project" value="UniProtKB-KW"/>
</dbReference>
<reference evidence="2 3" key="1">
    <citation type="journal article" date="2019" name="Int. J. Syst. Evol. Microbiol.">
        <title>The Global Catalogue of Microorganisms (GCM) 10K type strain sequencing project: providing services to taxonomists for standard genome sequencing and annotation.</title>
        <authorList>
            <consortium name="The Broad Institute Genomics Platform"/>
            <consortium name="The Broad Institute Genome Sequencing Center for Infectious Disease"/>
            <person name="Wu L."/>
            <person name="Ma J."/>
        </authorList>
    </citation>
    <scope>NUCLEOTIDE SEQUENCE [LARGE SCALE GENOMIC DNA]</scope>
    <source>
        <strain evidence="2 3">CGMCC 1.12553</strain>
    </source>
</reference>
<evidence type="ECO:0000313" key="2">
    <source>
        <dbReference type="EMBL" id="MFC4358826.1"/>
    </source>
</evidence>
<dbReference type="Gene3D" id="2.10.260.10">
    <property type="match status" value="1"/>
</dbReference>
<keyword evidence="2" id="KW-0238">DNA-binding</keyword>
<organism evidence="2 3">
    <name type="scientific">Halobium salinum</name>
    <dbReference type="NCBI Taxonomy" id="1364940"/>
    <lineage>
        <taxon>Archaea</taxon>
        <taxon>Methanobacteriati</taxon>
        <taxon>Methanobacteriota</taxon>
        <taxon>Stenosarchaea group</taxon>
        <taxon>Halobacteria</taxon>
        <taxon>Halobacteriales</taxon>
        <taxon>Haloferacaceae</taxon>
        <taxon>Halobium</taxon>
    </lineage>
</organism>
<feature type="domain" description="SpoVT-AbrB" evidence="1">
    <location>
        <begin position="10"/>
        <end position="56"/>
    </location>
</feature>
<dbReference type="RefSeq" id="WP_267623362.1">
    <property type="nucleotide sequence ID" value="NZ_JAODIW010000008.1"/>
</dbReference>
<name>A0ABD5PD39_9EURY</name>
<dbReference type="Proteomes" id="UP001595921">
    <property type="component" value="Unassembled WGS sequence"/>
</dbReference>
<dbReference type="InterPro" id="IPR007159">
    <property type="entry name" value="SpoVT-AbrB_dom"/>
</dbReference>
<sequence length="81" mass="8908">MAADDAHEETKVSDRGMVTIPAEIRHRLGIDAGDKLRWGVDDDGNVTVEVVHQRDGVFDDFEPVDAGPTDAVEIEREFGSE</sequence>
<keyword evidence="3" id="KW-1185">Reference proteome</keyword>
<dbReference type="EMBL" id="JBHSDS010000006">
    <property type="protein sequence ID" value="MFC4358826.1"/>
    <property type="molecule type" value="Genomic_DNA"/>
</dbReference>
<dbReference type="SMART" id="SM00966">
    <property type="entry name" value="SpoVT_AbrB"/>
    <property type="match status" value="1"/>
</dbReference>
<evidence type="ECO:0000313" key="3">
    <source>
        <dbReference type="Proteomes" id="UP001595921"/>
    </source>
</evidence>